<name>A0A8J2S5Q6_9STRA</name>
<accession>A0A8J2S5Q6</accession>
<dbReference type="Gene3D" id="3.40.50.300">
    <property type="entry name" value="P-loop containing nucleotide triphosphate hydrolases"/>
    <property type="match status" value="2"/>
</dbReference>
<feature type="region of interest" description="Disordered" evidence="2">
    <location>
        <begin position="2704"/>
        <end position="2956"/>
    </location>
</feature>
<comment type="caution">
    <text evidence="4">The sequence shown here is derived from an EMBL/GenBank/DDBJ whole genome shotgun (WGS) entry which is preliminary data.</text>
</comment>
<dbReference type="SUPFAM" id="SSF52540">
    <property type="entry name" value="P-loop containing nucleoside triphosphate hydrolases"/>
    <property type="match status" value="1"/>
</dbReference>
<evidence type="ECO:0000256" key="2">
    <source>
        <dbReference type="SAM" id="MobiDB-lite"/>
    </source>
</evidence>
<dbReference type="InterPro" id="IPR050534">
    <property type="entry name" value="Coronavir_polyprotein_1ab"/>
</dbReference>
<gene>
    <name evidence="4" type="ORF">PECAL_1P13970</name>
</gene>
<proteinExistence type="predicted"/>
<feature type="domain" description="C2H2-type" evidence="3">
    <location>
        <begin position="1962"/>
        <end position="1989"/>
    </location>
</feature>
<reference evidence="4" key="1">
    <citation type="submission" date="2021-11" db="EMBL/GenBank/DDBJ databases">
        <authorList>
            <consortium name="Genoscope - CEA"/>
            <person name="William W."/>
        </authorList>
    </citation>
    <scope>NUCLEOTIDE SEQUENCE</scope>
</reference>
<keyword evidence="1" id="KW-0862">Zinc</keyword>
<feature type="compositionally biased region" description="Acidic residues" evidence="2">
    <location>
        <begin position="2447"/>
        <end position="2456"/>
    </location>
</feature>
<dbReference type="InterPro" id="IPR013087">
    <property type="entry name" value="Znf_C2H2_type"/>
</dbReference>
<dbReference type="Proteomes" id="UP000789595">
    <property type="component" value="Unassembled WGS sequence"/>
</dbReference>
<dbReference type="OrthoDB" id="6513042at2759"/>
<sequence>MAVDAATVRAAITEAGDAVAITHRPCALAGWGGRALDAAEAINVLDGPAAEGAWTVGDRRFDVTPVDAMLPWSGRAVAAIAATLGDDGRALLQLEGAALETPPEEAWLERCEGSTVSPPSRVALASARGFRGRTEDLLAFYDAAFHATAAAPAEDLRVVLACRSNGAVARIPCLLKVPDASLIAAWVSSSVEEDGAGAWRAAAVEARARWHRAPTIVVRDRRLEIETTDAWRPCEGDLWTAALEAGVDVPIELESAVLNLTPADHLKRVPRDRPHGVRRLLKGRSPALAEVAVGAAAEHAFMRLQDGPLRLVDGLCPPPVLGALAAQKGVAVCDDFGTGGTVLTLAYDNDDDDETPPAALMLIKRAGDVLEATSPPLLNPLRRENEEGAVAVLRLFDIEEPAPEERCWLDAARCEAGEPTASAVPPSTVDACAAGLDARQAKALRAGLVGKALALPSGAGRTLLAARCAAAHASLERSVLAVAPSARAGASLQAALADLGASSLVLPEAEALDADGVARVAQAVAAARLRDGSIDAVAVETAIIPATREARIAGRVASYEVARRQFKATLERAAATKKATASDAARALRAFAARGERPDGPNLAEAFSQLDGWPTLVRDAALVVIATPLALARWLPRARVFDVLVLDDAHAFEAHHIHQALGRCIEGAALVKASRCTGETPYRGVAALPTPQPIHDNDEKRGPWRPSKVGTTLAAVADAVARARGDARLSDAAYDVAANGDSVVGAAFRALRGARCHVALAATVLELLRRYAAHSSTPKSAVVCAYDLQHARLLQVLMTLERHEDARFFPQGVDVRSSTDGLEALGAPDVVLSCCASKRDWRADAPRAALLVGRILDVDGAGYDEDDPEVPPSDQEEDWVAALAAAASSVEDAPMRDLRTLCFRFDGRVVRAIANFDSIVVCHACEESFGDDALSIALPAALRRRGWVRVYHLCETSTVENLVEPLLEDLCSWRHALRFASVKVEADRICCTIEATEPVPSKVLRALTCDASIQVEPWRTGANAVVSLKRTSMAFVGKCRCEHRAVAVTLRDATGKVLITETRDAPVAPPATPVARLVNEEGKVALVIRARGRRAAPWRAPSVDIVAEVSAGETVVKTLTKGCAASVRLALGRVAGPINVRVVARNSAGTSAALELAADVPPPIDDFDDAAPALSDEDALAFDDDSDDDAAPPAPYERFSLTFVKGPLGIKLETSERPRVEAVTNDSEHHSSLKCGDEVVGIGSTSFFESDDDVAKGGDGVFSTDDCYELLADAVEREAFPLTLHFRRRREADADVFVDAAPCDDALPAAAEEDDYFGFGGDDDAGDDDAAETVVVPHLRRVDERSCVVVGRPAAARLRAVDSGAPSADWVVFDAAEGQMLDGESLPWPAQATVVDVRLRDAEDAWSGPFALRRAGTASVLRIEDCWFVDEDEDPLRRIQRGGALCLRLKAQGEGHVRVVGEYKDLTLRADAHVASDDPHISLRPRPDDRRRWYAAVLDDGGDDAPLAFSVQVEVDGGASQIFAARVARKEDVLRPQPEHELVASALPAFLARVAACCTIADVCAASDEHGAELEEAERAAVAAASLVTWTRRPLGAAAAASLLKAAGARDEACAYASSVRDAPPSTPCALFRGSSEEAPALEPLVGAATREEHNREPFFDVLATLRKEQAPHLAAALLRGAGARLAPSSNDEVPWFAASTKVEDRARALWCFEGSERTLYVPTCIEDGITKLDPRGYAFFAPGIERRAAQPWSRLEGHVGVVGKASLVAYDALPPAWEALLRHGVRRLHGPYARVFGGASGEATDATERVAICSSCDATQRRAVRRCVAGGAFVLRGPPGTGKSATLANSCLALAATGRSVLVVGQEVAAARVVAAKVGEILGCRRGVAGPDALMSRRKPHADSLQVRMQRAADEAALPPATFAAEWLDRGFRVSPVNDVDDAYATCLFKPRPKAAPDRRFVCELCGRDTASAAPMAKHLRTHAEPKRRRKGDDVISERRRVVDAWRADESRVDVAHVARAAAVARQAQAADALYDADRALREALKRLEPADAAGERLAALALRCALDDVEVDGGEAFAHECAADDAAARALLAVLDAVADRRLGAAAASSALERCAGPPGARAVARSVLAARGAERRRRAARAAFAARRADASSVPDAPYVRALSDARRAASLALARAAVDAHSLEFNEPLITCATPELVASLNIVDDARYGAVLIDEASQFPTTPLALDLCAAASLTFVAAGDDLQLPPRRHATGLLDDVVDAGRVDLVPLEWHYRSGCPTLIGASNALFYGSRLVAPACAPRDPGLVVIEVDAPMASARGPPAGLVNEGQARRIADDVVALVKKADAAGAPLSVGVVTLNRPQRGLIYRLLLESGAGLEAHPTCKGSLRRTPISGRDVSGDPPLFVESIDRIQGEERGTIFLSTLLAPRAGEATVDLETLDHLEEEEDSDDEQVSRRTPRRRRAPSARHYSTLSHAHGHRLLNVGITRAVETMRCYIHRECPAPGPHDARPGRRAFGWLCRTLLKRPSPCGCASCKALAARLAPTLGTGGDSDDDDDDVSFAAGARAWLRRATPPGGSVAAASGAHRGAVDAALVCGAARSAALLRGASSLDALDTLPRALGAPKLGWGRVARLAPADVLRWLGAGAPEEALRRVAAGAAAFADEAWAPATPSAGASSPVASPEDDGAWLAGALAAAGAAPTAAPTAERTEELTAEPTSARSPLAPVNVAPTPAEKKAPSTPADSTHSGAVASTPCGAVSTPPVGSTPSAMAVASTPHVAPAAATAAPVESPAPPAPLSCRALPRRRAVVVVEQKDVATSDDEAGSLDSFVCEDHDSDSDASDPGVSDDDDDAPPAPVPPPPPRRRAPPIVEAPLSDEDDAAPPVASEPQYAKAEAGEVASEDESAGSLDEFLADSASEGEEAAADDSTASEADEAPAAPPKARRRVIEGDY</sequence>
<evidence type="ECO:0000313" key="4">
    <source>
        <dbReference type="EMBL" id="CAH0364998.1"/>
    </source>
</evidence>
<keyword evidence="1" id="KW-0479">Metal-binding</keyword>
<dbReference type="PROSITE" id="PS50157">
    <property type="entry name" value="ZINC_FINGER_C2H2_2"/>
    <property type="match status" value="1"/>
</dbReference>
<feature type="compositionally biased region" description="Low complexity" evidence="2">
    <location>
        <begin position="2776"/>
        <end position="2794"/>
    </location>
</feature>
<keyword evidence="1" id="KW-0863">Zinc-finger</keyword>
<evidence type="ECO:0000256" key="1">
    <source>
        <dbReference type="PROSITE-ProRule" id="PRU00042"/>
    </source>
</evidence>
<dbReference type="GO" id="GO:0043139">
    <property type="term" value="F:5'-3' DNA helicase activity"/>
    <property type="evidence" value="ECO:0007669"/>
    <property type="project" value="TreeGrafter"/>
</dbReference>
<dbReference type="EMBL" id="CAKKNE010000001">
    <property type="protein sequence ID" value="CAH0364998.1"/>
    <property type="molecule type" value="Genomic_DNA"/>
</dbReference>
<dbReference type="InterPro" id="IPR027417">
    <property type="entry name" value="P-loop_NTPase"/>
</dbReference>
<dbReference type="PANTHER" id="PTHR43788:SF8">
    <property type="entry name" value="DNA-BINDING PROTEIN SMUBP-2"/>
    <property type="match status" value="1"/>
</dbReference>
<feature type="compositionally biased region" description="Basic residues" evidence="2">
    <location>
        <begin position="2461"/>
        <end position="2470"/>
    </location>
</feature>
<dbReference type="PANTHER" id="PTHR43788">
    <property type="entry name" value="DNA2/NAM7 HELICASE FAMILY MEMBER"/>
    <property type="match status" value="1"/>
</dbReference>
<feature type="compositionally biased region" description="Acidic residues" evidence="2">
    <location>
        <begin position="2839"/>
        <end position="2857"/>
    </location>
</feature>
<keyword evidence="5" id="KW-1185">Reference proteome</keyword>
<protein>
    <recommendedName>
        <fullName evidence="3">C2H2-type domain-containing protein</fullName>
    </recommendedName>
</protein>
<organism evidence="4 5">
    <name type="scientific">Pelagomonas calceolata</name>
    <dbReference type="NCBI Taxonomy" id="35677"/>
    <lineage>
        <taxon>Eukaryota</taxon>
        <taxon>Sar</taxon>
        <taxon>Stramenopiles</taxon>
        <taxon>Ochrophyta</taxon>
        <taxon>Pelagophyceae</taxon>
        <taxon>Pelagomonadales</taxon>
        <taxon>Pelagomonadaceae</taxon>
        <taxon>Pelagomonas</taxon>
    </lineage>
</organism>
<feature type="region of interest" description="Disordered" evidence="2">
    <location>
        <begin position="2446"/>
        <end position="2476"/>
    </location>
</feature>
<evidence type="ECO:0000313" key="5">
    <source>
        <dbReference type="Proteomes" id="UP000789595"/>
    </source>
</evidence>
<dbReference type="GO" id="GO:0008270">
    <property type="term" value="F:zinc ion binding"/>
    <property type="evidence" value="ECO:0007669"/>
    <property type="project" value="UniProtKB-KW"/>
</dbReference>
<evidence type="ECO:0000259" key="3">
    <source>
        <dbReference type="PROSITE" id="PS50157"/>
    </source>
</evidence>